<evidence type="ECO:0000313" key="3">
    <source>
        <dbReference type="Proteomes" id="UP000308197"/>
    </source>
</evidence>
<sequence length="665" mass="69767">MCHGRTALVEDHIVRDNTNSAKWRLTHTTYNMIAYAAAVVLYLVSGKSAFIRGDWEDTYQEYYRKLLDSQHSRGTTELLEQLNDYIFGANAKVSLKDLKDPLRDHGWARLRDDDSDGEEHQARLSTARASPRHGSSPLAAHEQSYDPVCQVLSWEELDSIRQQDSFLQDGQVFQDNHDIAPQDPISLTDSDDEDGFIVHNGTPRLVLSHNDTQAAADWPHEDDYYPVGLALHESPILDKNGRFRVRFAETPGNETDAGHQGDQEQADNPGATSGEDRGAETDSEEDEVSAIWPHAVISSTNAHVARLSANAPPVTSNAPSFSDALSFATPQACSTPAAFINFAPSDFVPGEPSPFAPLRDTAAQSTRPPSKAKPSKSAAAAGKRPSAKSAATKQASPANAPKSTTGAAARRSTYTAPKQAALPNSPFLLPSTPRRRMAAQSARSQAAQQSQVHQASLCQIEETPEVALQTRAPTAPAPQPATTPVPQPATTPVPQPATTPSPLAAAVPPLAPAHAPAPVPVPARVPAPVPVPARAPAPVPVPAPAPAPVLAPAPAPGQKPKPRPRPKGKDLAMTEATSSSKSAPETTSGTPSCPGSVVISATLPTGRVEISARSNSNGAAASGSSTMGEVAVSASVSGNVVASVGASIVQDGLSEPQAEAFAEVS</sequence>
<name>A0A5C3NVG7_9APHY</name>
<feature type="compositionally biased region" description="Low complexity" evidence="1">
    <location>
        <begin position="438"/>
        <end position="456"/>
    </location>
</feature>
<gene>
    <name evidence="2" type="ORF">K466DRAFT_569124</name>
</gene>
<proteinExistence type="predicted"/>
<accession>A0A5C3NVG7</accession>
<organism evidence="2 3">
    <name type="scientific">Polyporus arcularius HHB13444</name>
    <dbReference type="NCBI Taxonomy" id="1314778"/>
    <lineage>
        <taxon>Eukaryota</taxon>
        <taxon>Fungi</taxon>
        <taxon>Dikarya</taxon>
        <taxon>Basidiomycota</taxon>
        <taxon>Agaricomycotina</taxon>
        <taxon>Agaricomycetes</taxon>
        <taxon>Polyporales</taxon>
        <taxon>Polyporaceae</taxon>
        <taxon>Polyporus</taxon>
    </lineage>
</organism>
<feature type="compositionally biased region" description="Polar residues" evidence="1">
    <location>
        <begin position="392"/>
        <end position="416"/>
    </location>
</feature>
<dbReference type="AlphaFoldDB" id="A0A5C3NVG7"/>
<feature type="compositionally biased region" description="Basic and acidic residues" evidence="1">
    <location>
        <begin position="108"/>
        <end position="122"/>
    </location>
</feature>
<feature type="compositionally biased region" description="Pro residues" evidence="1">
    <location>
        <begin position="475"/>
        <end position="499"/>
    </location>
</feature>
<keyword evidence="3" id="KW-1185">Reference proteome</keyword>
<feature type="region of interest" description="Disordered" evidence="1">
    <location>
        <begin position="351"/>
        <end position="632"/>
    </location>
</feature>
<evidence type="ECO:0000256" key="1">
    <source>
        <dbReference type="SAM" id="MobiDB-lite"/>
    </source>
</evidence>
<evidence type="ECO:0000313" key="2">
    <source>
        <dbReference type="EMBL" id="TFK81291.1"/>
    </source>
</evidence>
<dbReference type="InParanoid" id="A0A5C3NVG7"/>
<feature type="compositionally biased region" description="Polar residues" evidence="1">
    <location>
        <begin position="575"/>
        <end position="593"/>
    </location>
</feature>
<feature type="compositionally biased region" description="Low complexity" evidence="1">
    <location>
        <begin position="611"/>
        <end position="632"/>
    </location>
</feature>
<feature type="compositionally biased region" description="Low complexity" evidence="1">
    <location>
        <begin position="375"/>
        <end position="391"/>
    </location>
</feature>
<feature type="compositionally biased region" description="Pro residues" evidence="1">
    <location>
        <begin position="509"/>
        <end position="559"/>
    </location>
</feature>
<feature type="region of interest" description="Disordered" evidence="1">
    <location>
        <begin position="108"/>
        <end position="142"/>
    </location>
</feature>
<dbReference type="STRING" id="1314778.A0A5C3NVG7"/>
<dbReference type="EMBL" id="ML211625">
    <property type="protein sequence ID" value="TFK81291.1"/>
    <property type="molecule type" value="Genomic_DNA"/>
</dbReference>
<dbReference type="Proteomes" id="UP000308197">
    <property type="component" value="Unassembled WGS sequence"/>
</dbReference>
<reference evidence="2 3" key="1">
    <citation type="journal article" date="2019" name="Nat. Ecol. Evol.">
        <title>Megaphylogeny resolves global patterns of mushroom evolution.</title>
        <authorList>
            <person name="Varga T."/>
            <person name="Krizsan K."/>
            <person name="Foldi C."/>
            <person name="Dima B."/>
            <person name="Sanchez-Garcia M."/>
            <person name="Sanchez-Ramirez S."/>
            <person name="Szollosi G.J."/>
            <person name="Szarkandi J.G."/>
            <person name="Papp V."/>
            <person name="Albert L."/>
            <person name="Andreopoulos W."/>
            <person name="Angelini C."/>
            <person name="Antonin V."/>
            <person name="Barry K.W."/>
            <person name="Bougher N.L."/>
            <person name="Buchanan P."/>
            <person name="Buyck B."/>
            <person name="Bense V."/>
            <person name="Catcheside P."/>
            <person name="Chovatia M."/>
            <person name="Cooper J."/>
            <person name="Damon W."/>
            <person name="Desjardin D."/>
            <person name="Finy P."/>
            <person name="Geml J."/>
            <person name="Haridas S."/>
            <person name="Hughes K."/>
            <person name="Justo A."/>
            <person name="Karasinski D."/>
            <person name="Kautmanova I."/>
            <person name="Kiss B."/>
            <person name="Kocsube S."/>
            <person name="Kotiranta H."/>
            <person name="LaButti K.M."/>
            <person name="Lechner B.E."/>
            <person name="Liimatainen K."/>
            <person name="Lipzen A."/>
            <person name="Lukacs Z."/>
            <person name="Mihaltcheva S."/>
            <person name="Morgado L.N."/>
            <person name="Niskanen T."/>
            <person name="Noordeloos M.E."/>
            <person name="Ohm R.A."/>
            <person name="Ortiz-Santana B."/>
            <person name="Ovrebo C."/>
            <person name="Racz N."/>
            <person name="Riley R."/>
            <person name="Savchenko A."/>
            <person name="Shiryaev A."/>
            <person name="Soop K."/>
            <person name="Spirin V."/>
            <person name="Szebenyi C."/>
            <person name="Tomsovsky M."/>
            <person name="Tulloss R.E."/>
            <person name="Uehling J."/>
            <person name="Grigoriev I.V."/>
            <person name="Vagvolgyi C."/>
            <person name="Papp T."/>
            <person name="Martin F.M."/>
            <person name="Miettinen O."/>
            <person name="Hibbett D.S."/>
            <person name="Nagy L.G."/>
        </authorList>
    </citation>
    <scope>NUCLEOTIDE SEQUENCE [LARGE SCALE GENOMIC DNA]</scope>
    <source>
        <strain evidence="2 3">HHB13444</strain>
    </source>
</reference>
<feature type="region of interest" description="Disordered" evidence="1">
    <location>
        <begin position="251"/>
        <end position="288"/>
    </location>
</feature>
<protein>
    <submittedName>
        <fullName evidence="2">Uncharacterized protein</fullName>
    </submittedName>
</protein>